<gene>
    <name evidence="1" type="ORF">GLOTRDRAFT_36480</name>
</gene>
<reference evidence="1 2" key="1">
    <citation type="journal article" date="2012" name="Science">
        <title>The Paleozoic origin of enzymatic lignin decomposition reconstructed from 31 fungal genomes.</title>
        <authorList>
            <person name="Floudas D."/>
            <person name="Binder M."/>
            <person name="Riley R."/>
            <person name="Barry K."/>
            <person name="Blanchette R.A."/>
            <person name="Henrissat B."/>
            <person name="Martinez A.T."/>
            <person name="Otillar R."/>
            <person name="Spatafora J.W."/>
            <person name="Yadav J.S."/>
            <person name="Aerts A."/>
            <person name="Benoit I."/>
            <person name="Boyd A."/>
            <person name="Carlson A."/>
            <person name="Copeland A."/>
            <person name="Coutinho P.M."/>
            <person name="de Vries R.P."/>
            <person name="Ferreira P."/>
            <person name="Findley K."/>
            <person name="Foster B."/>
            <person name="Gaskell J."/>
            <person name="Glotzer D."/>
            <person name="Gorecki P."/>
            <person name="Heitman J."/>
            <person name="Hesse C."/>
            <person name="Hori C."/>
            <person name="Igarashi K."/>
            <person name="Jurgens J.A."/>
            <person name="Kallen N."/>
            <person name="Kersten P."/>
            <person name="Kohler A."/>
            <person name="Kuees U."/>
            <person name="Kumar T.K.A."/>
            <person name="Kuo A."/>
            <person name="LaButti K."/>
            <person name="Larrondo L.F."/>
            <person name="Lindquist E."/>
            <person name="Ling A."/>
            <person name="Lombard V."/>
            <person name="Lucas S."/>
            <person name="Lundell T."/>
            <person name="Martin R."/>
            <person name="McLaughlin D.J."/>
            <person name="Morgenstern I."/>
            <person name="Morin E."/>
            <person name="Murat C."/>
            <person name="Nagy L.G."/>
            <person name="Nolan M."/>
            <person name="Ohm R.A."/>
            <person name="Patyshakuliyeva A."/>
            <person name="Rokas A."/>
            <person name="Ruiz-Duenas F.J."/>
            <person name="Sabat G."/>
            <person name="Salamov A."/>
            <person name="Samejima M."/>
            <person name="Schmutz J."/>
            <person name="Slot J.C."/>
            <person name="St John F."/>
            <person name="Stenlid J."/>
            <person name="Sun H."/>
            <person name="Sun S."/>
            <person name="Syed K."/>
            <person name="Tsang A."/>
            <person name="Wiebenga A."/>
            <person name="Young D."/>
            <person name="Pisabarro A."/>
            <person name="Eastwood D.C."/>
            <person name="Martin F."/>
            <person name="Cullen D."/>
            <person name="Grigoriev I.V."/>
            <person name="Hibbett D.S."/>
        </authorList>
    </citation>
    <scope>NUCLEOTIDE SEQUENCE [LARGE SCALE GENOMIC DNA]</scope>
    <source>
        <strain evidence="1 2">ATCC 11539</strain>
    </source>
</reference>
<dbReference type="KEGG" id="gtr:GLOTRDRAFT_36480"/>
<dbReference type="EMBL" id="KB469298">
    <property type="protein sequence ID" value="EPQ58030.1"/>
    <property type="molecule type" value="Genomic_DNA"/>
</dbReference>
<dbReference type="eggNOG" id="ENOG502RB6Z">
    <property type="taxonomic scope" value="Eukaryota"/>
</dbReference>
<dbReference type="Pfam" id="PF11654">
    <property type="entry name" value="NCE101"/>
    <property type="match status" value="1"/>
</dbReference>
<dbReference type="GO" id="GO:0009306">
    <property type="term" value="P:protein secretion"/>
    <property type="evidence" value="ECO:0007669"/>
    <property type="project" value="InterPro"/>
</dbReference>
<dbReference type="OrthoDB" id="2155101at2759"/>
<evidence type="ECO:0000313" key="1">
    <source>
        <dbReference type="EMBL" id="EPQ58030.1"/>
    </source>
</evidence>
<dbReference type="RefSeq" id="XP_007862909.1">
    <property type="nucleotide sequence ID" value="XM_007864718.1"/>
</dbReference>
<accession>S7RTM8</accession>
<dbReference type="PANTHER" id="PTHR28011">
    <property type="entry name" value="NON-CLASSICAL EXPORT PROTEIN 1"/>
    <property type="match status" value="1"/>
</dbReference>
<dbReference type="Proteomes" id="UP000030669">
    <property type="component" value="Unassembled WGS sequence"/>
</dbReference>
<keyword evidence="2" id="KW-1185">Reference proteome</keyword>
<evidence type="ECO:0008006" key="3">
    <source>
        <dbReference type="Google" id="ProtNLM"/>
    </source>
</evidence>
<evidence type="ECO:0000313" key="2">
    <source>
        <dbReference type="Proteomes" id="UP000030669"/>
    </source>
</evidence>
<dbReference type="GeneID" id="19305708"/>
<sequence length="64" mass="7561">MPPVLLSRALDPLLGVFTGLTAYYLYETHPRTAPPPGERLQELAKWKWSRWQQEREERLRANEP</sequence>
<dbReference type="HOGENOM" id="CLU_188578_0_1_1"/>
<dbReference type="OMA" id="YENNPRT"/>
<dbReference type="InterPro" id="IPR024242">
    <property type="entry name" value="NCE101"/>
</dbReference>
<dbReference type="AlphaFoldDB" id="S7RTM8"/>
<organism evidence="1 2">
    <name type="scientific">Gloeophyllum trabeum (strain ATCC 11539 / FP-39264 / Madison 617)</name>
    <name type="common">Brown rot fungus</name>
    <dbReference type="NCBI Taxonomy" id="670483"/>
    <lineage>
        <taxon>Eukaryota</taxon>
        <taxon>Fungi</taxon>
        <taxon>Dikarya</taxon>
        <taxon>Basidiomycota</taxon>
        <taxon>Agaricomycotina</taxon>
        <taxon>Agaricomycetes</taxon>
        <taxon>Gloeophyllales</taxon>
        <taxon>Gloeophyllaceae</taxon>
        <taxon>Gloeophyllum</taxon>
    </lineage>
</organism>
<dbReference type="PANTHER" id="PTHR28011:SF1">
    <property type="entry name" value="NON-CLASSICAL EXPORT PROTEIN 1"/>
    <property type="match status" value="1"/>
</dbReference>
<protein>
    <recommendedName>
        <fullName evidence="3">Non-classical export protein 1</fullName>
    </recommendedName>
</protein>
<name>S7RTM8_GLOTA</name>
<proteinExistence type="predicted"/>
<dbReference type="STRING" id="670483.S7RTM8"/>